<feature type="transmembrane region" description="Helical" evidence="1">
    <location>
        <begin position="59"/>
        <end position="77"/>
    </location>
</feature>
<feature type="transmembrane region" description="Helical" evidence="1">
    <location>
        <begin position="6"/>
        <end position="24"/>
    </location>
</feature>
<gene>
    <name evidence="2" type="ORF">J2S15_001722</name>
</gene>
<protein>
    <recommendedName>
        <fullName evidence="4">Sensor histidine kinase NatK C-terminal domain-containing protein</fullName>
    </recommendedName>
</protein>
<feature type="transmembrane region" description="Helical" evidence="1">
    <location>
        <begin position="159"/>
        <end position="183"/>
    </location>
</feature>
<evidence type="ECO:0000313" key="3">
    <source>
        <dbReference type="Proteomes" id="UP001230220"/>
    </source>
</evidence>
<evidence type="ECO:0000313" key="2">
    <source>
        <dbReference type="EMBL" id="MDQ0360975.1"/>
    </source>
</evidence>
<accession>A0ABU0E2E4</accession>
<sequence length="432" mass="50303">MSIPFPVFYTLLGNLYCIVAFYYFQKIYPIRTNKIIYYGYLFIANSLVAYITSTLIYPLQMVVVFIFTFASTMIFFKSSIQRKLFASSIVLFILLSSQGITNSLYCILNDMPFNVLFSDIVPDGNYVATINIILSTVFFLVIIIVFPRKKIYQAMENKYILNFLSAILFLYVIFMTLASFIYYVESTNIVIPIYHFALTSMLFISYTILFFYYVSLDSTSKLMKKTERLETQLATQKNHYDQNMDYIKELRKIKHDYMDLLHSLEYAFIDYSKEELKNMIDELLAKTRQIDEEYVQFSNNPLVDSIILDASKICKQQGIKFHALIRIAEDSLFDEDDICFTFATLLNVSIAISSLPSDVPNEIQLYNKIQTSWVIVTCEIFTSASPALIEDKMQESEFNQIIKMVQTLNGFVQTDNKENSYQIKLCMPKKEK</sequence>
<reference evidence="2 3" key="1">
    <citation type="submission" date="2023-07" db="EMBL/GenBank/DDBJ databases">
        <title>Genomic Encyclopedia of Type Strains, Phase IV (KMG-IV): sequencing the most valuable type-strain genomes for metagenomic binning, comparative biology and taxonomic classification.</title>
        <authorList>
            <person name="Goeker M."/>
        </authorList>
    </citation>
    <scope>NUCLEOTIDE SEQUENCE [LARGE SCALE GENOMIC DNA]</scope>
    <source>
        <strain evidence="2 3">DSM 16784</strain>
    </source>
</reference>
<name>A0ABU0E2E4_9FIRM</name>
<dbReference type="Proteomes" id="UP001230220">
    <property type="component" value="Unassembled WGS sequence"/>
</dbReference>
<feature type="transmembrane region" description="Helical" evidence="1">
    <location>
        <begin position="189"/>
        <end position="214"/>
    </location>
</feature>
<keyword evidence="1" id="KW-0812">Transmembrane</keyword>
<feature type="transmembrane region" description="Helical" evidence="1">
    <location>
        <begin position="84"/>
        <end position="105"/>
    </location>
</feature>
<feature type="transmembrane region" description="Helical" evidence="1">
    <location>
        <begin position="125"/>
        <end position="147"/>
    </location>
</feature>
<feature type="transmembrane region" description="Helical" evidence="1">
    <location>
        <begin position="36"/>
        <end position="53"/>
    </location>
</feature>
<evidence type="ECO:0008006" key="4">
    <source>
        <dbReference type="Google" id="ProtNLM"/>
    </source>
</evidence>
<comment type="caution">
    <text evidence="2">The sequence shown here is derived from an EMBL/GenBank/DDBJ whole genome shotgun (WGS) entry which is preliminary data.</text>
</comment>
<proteinExistence type="predicted"/>
<keyword evidence="1" id="KW-0472">Membrane</keyword>
<dbReference type="EMBL" id="JAUSUR010000003">
    <property type="protein sequence ID" value="MDQ0360975.1"/>
    <property type="molecule type" value="Genomic_DNA"/>
</dbReference>
<keyword evidence="1" id="KW-1133">Transmembrane helix</keyword>
<evidence type="ECO:0000256" key="1">
    <source>
        <dbReference type="SAM" id="Phobius"/>
    </source>
</evidence>
<keyword evidence="3" id="KW-1185">Reference proteome</keyword>
<organism evidence="2 3">
    <name type="scientific">Breznakia pachnodae</name>
    <dbReference type="NCBI Taxonomy" id="265178"/>
    <lineage>
        <taxon>Bacteria</taxon>
        <taxon>Bacillati</taxon>
        <taxon>Bacillota</taxon>
        <taxon>Erysipelotrichia</taxon>
        <taxon>Erysipelotrichales</taxon>
        <taxon>Erysipelotrichaceae</taxon>
        <taxon>Breznakia</taxon>
    </lineage>
</organism>
<dbReference type="RefSeq" id="WP_307407298.1">
    <property type="nucleotide sequence ID" value="NZ_JAUSUR010000003.1"/>
</dbReference>